<sequence length="509" mass="54623">MSAPGPGRQPGAGGAAADRHYQQSLASLEGALQQYSEYKTEYRELQQTLRSLPEEIEYEAMVPVGPLAFFPGKLVSTNEILVLLGDNWFVERSATQAAEIARRREDYVDGQIAKVAAELADLKKQREHTPSVPRDLDIGQLLQGATVNEDGEKFVDIKETLADGEQAAFEEQATGGSGGGDSGLPGADVAAALEEKRQRMIRSLEAGAALDRSQLNAEQRKLMELLDQIEDDEDDAESSHDQHSQDEDDQEDEGDAYSDDDRAMAVRDDDEDDYNNGDPAANSSSDEEGPDVGVVERMPPVLPDLPGEASQSSPRGILKPPTPRAHRAGGSADKKSVSFGAATMAPEALSEHTASRGVDEVVQRLGSMKTSPLATKTEDAGAQPLRSTVVEKTHPVADDVTLDMADSDMHAREIAQAYNRKRFQRMSAGMLDGAAAAAEGILAGTKGVTLVDATDDQDGGVRRAAAVFADEPERVSRDDLNAGPPQVVSDAQAKPKMSRFKARRMGLED</sequence>
<proteinExistence type="predicted"/>
<evidence type="ECO:0000313" key="1">
    <source>
        <dbReference type="EMBL" id="KAJ2775277.1"/>
    </source>
</evidence>
<comment type="caution">
    <text evidence="1">The sequence shown here is derived from an EMBL/GenBank/DDBJ whole genome shotgun (WGS) entry which is preliminary data.</text>
</comment>
<accession>A0ACC1K8G5</accession>
<gene>
    <name evidence="1" type="primary">URI1</name>
    <name evidence="1" type="ORF">IWQ57_000477</name>
</gene>
<reference evidence="1" key="1">
    <citation type="submission" date="2022-07" db="EMBL/GenBank/DDBJ databases">
        <title>Phylogenomic reconstructions and comparative analyses of Kickxellomycotina fungi.</title>
        <authorList>
            <person name="Reynolds N.K."/>
            <person name="Stajich J.E."/>
            <person name="Barry K."/>
            <person name="Grigoriev I.V."/>
            <person name="Crous P."/>
            <person name="Smith M.E."/>
        </authorList>
    </citation>
    <scope>NUCLEOTIDE SEQUENCE</scope>
    <source>
        <strain evidence="1">CBS 109366</strain>
    </source>
</reference>
<dbReference type="Proteomes" id="UP001140234">
    <property type="component" value="Unassembled WGS sequence"/>
</dbReference>
<protein>
    <submittedName>
        <fullName evidence="1">Uri1, prefoldin-like chaperone</fullName>
    </submittedName>
</protein>
<keyword evidence="2" id="KW-1185">Reference proteome</keyword>
<dbReference type="EMBL" id="JANBUJ010000028">
    <property type="protein sequence ID" value="KAJ2775277.1"/>
    <property type="molecule type" value="Genomic_DNA"/>
</dbReference>
<organism evidence="1 2">
    <name type="scientific">Coemansia nantahalensis</name>
    <dbReference type="NCBI Taxonomy" id="2789366"/>
    <lineage>
        <taxon>Eukaryota</taxon>
        <taxon>Fungi</taxon>
        <taxon>Fungi incertae sedis</taxon>
        <taxon>Zoopagomycota</taxon>
        <taxon>Kickxellomycotina</taxon>
        <taxon>Kickxellomycetes</taxon>
        <taxon>Kickxellales</taxon>
        <taxon>Kickxellaceae</taxon>
        <taxon>Coemansia</taxon>
    </lineage>
</organism>
<evidence type="ECO:0000313" key="2">
    <source>
        <dbReference type="Proteomes" id="UP001140234"/>
    </source>
</evidence>
<name>A0ACC1K8G5_9FUNG</name>